<dbReference type="SMART" id="SM00399">
    <property type="entry name" value="ZnF_C4"/>
    <property type="match status" value="1"/>
</dbReference>
<dbReference type="Proteomes" id="UP001378592">
    <property type="component" value="Unassembled WGS sequence"/>
</dbReference>
<feature type="compositionally biased region" description="Low complexity" evidence="10">
    <location>
        <begin position="199"/>
        <end position="210"/>
    </location>
</feature>
<keyword evidence="5" id="KW-0805">Transcription regulation</keyword>
<keyword evidence="13" id="KW-1185">Reference proteome</keyword>
<dbReference type="Gene3D" id="3.30.50.10">
    <property type="entry name" value="Erythroid Transcription Factor GATA-1, subunit A"/>
    <property type="match status" value="1"/>
</dbReference>
<dbReference type="SUPFAM" id="SSF57716">
    <property type="entry name" value="Glucocorticoid receptor-like (DNA-binding domain)"/>
    <property type="match status" value="1"/>
</dbReference>
<evidence type="ECO:0000256" key="8">
    <source>
        <dbReference type="ARBA" id="ARBA00023170"/>
    </source>
</evidence>
<evidence type="ECO:0000256" key="2">
    <source>
        <dbReference type="ARBA" id="ARBA00022723"/>
    </source>
</evidence>
<feature type="region of interest" description="Disordered" evidence="10">
    <location>
        <begin position="370"/>
        <end position="392"/>
    </location>
</feature>
<dbReference type="PANTHER" id="PTHR48092">
    <property type="entry name" value="KNIRPS-RELATED PROTEIN-RELATED"/>
    <property type="match status" value="1"/>
</dbReference>
<keyword evidence="8" id="KW-0675">Receptor</keyword>
<evidence type="ECO:0000256" key="3">
    <source>
        <dbReference type="ARBA" id="ARBA00022771"/>
    </source>
</evidence>
<keyword evidence="4" id="KW-0862">Zinc</keyword>
<dbReference type="InterPro" id="IPR013088">
    <property type="entry name" value="Znf_NHR/GATA"/>
</dbReference>
<accession>A0AAN9ZI50</accession>
<evidence type="ECO:0000256" key="9">
    <source>
        <dbReference type="ARBA" id="ARBA00023242"/>
    </source>
</evidence>
<keyword evidence="6" id="KW-0238">DNA-binding</keyword>
<dbReference type="PRINTS" id="PR00047">
    <property type="entry name" value="STROIDFINGER"/>
</dbReference>
<evidence type="ECO:0000259" key="11">
    <source>
        <dbReference type="PROSITE" id="PS51030"/>
    </source>
</evidence>
<feature type="region of interest" description="Disordered" evidence="10">
    <location>
        <begin position="178"/>
        <end position="243"/>
    </location>
</feature>
<keyword evidence="9" id="KW-0539">Nucleus</keyword>
<dbReference type="PROSITE" id="PS51030">
    <property type="entry name" value="NUCLEAR_REC_DBD_2"/>
    <property type="match status" value="1"/>
</dbReference>
<feature type="compositionally biased region" description="Low complexity" evidence="10">
    <location>
        <begin position="372"/>
        <end position="382"/>
    </location>
</feature>
<name>A0AAN9ZI50_9ORTH</name>
<feature type="domain" description="Nuclear receptor" evidence="11">
    <location>
        <begin position="2"/>
        <end position="78"/>
    </location>
</feature>
<protein>
    <recommendedName>
        <fullName evidence="11">Nuclear receptor domain-containing protein</fullName>
    </recommendedName>
</protein>
<dbReference type="GO" id="GO:0008270">
    <property type="term" value="F:zinc ion binding"/>
    <property type="evidence" value="ECO:0007669"/>
    <property type="project" value="UniProtKB-KW"/>
</dbReference>
<dbReference type="AlphaFoldDB" id="A0AAN9ZI50"/>
<feature type="compositionally biased region" description="Low complexity" evidence="10">
    <location>
        <begin position="218"/>
        <end position="239"/>
    </location>
</feature>
<evidence type="ECO:0000256" key="4">
    <source>
        <dbReference type="ARBA" id="ARBA00022833"/>
    </source>
</evidence>
<comment type="caution">
    <text evidence="12">The sequence shown here is derived from an EMBL/GenBank/DDBJ whole genome shotgun (WGS) entry which is preliminary data.</text>
</comment>
<evidence type="ECO:0000256" key="5">
    <source>
        <dbReference type="ARBA" id="ARBA00023015"/>
    </source>
</evidence>
<sequence length="420" mass="42531">MNQQCKVCGEPAAGFHFGAFTCEGCKSFFGRTNNNQSAISECKNNGECVINKKNRTSCKACRLKKCIMVGMSKSSSRYGRRSNWFKIHCLMDDMNNQNNLNNISNITNLNLNNMSALSGLSGGAAAAAGGAGAATPTPGAGAAAFFGGGAGLYPTSLLQGHFLSPERLLASPTLSWQVKKRKASAGGDDSGRHSRSSAEDSAGSSAGDAPAADDDSGSRPASALSFLRPPSSQQSPSPFSDKDYYQTHRRLSATVTLALPASPVGGQTSSPALAAAAAAAAAPFASPLFGPYAPASARFLYPGLAGAAAAVRPGVAPAQPGLLYSPVPVRAGAGGDLLLCSPALAGVAVEQDQPIDLSVKSPSAITALRCASSPGSPSRSPGATPPGLCPDDRPCGDAVKAATCPLDLTNKRGAEVPQSG</sequence>
<evidence type="ECO:0000313" key="13">
    <source>
        <dbReference type="Proteomes" id="UP001378592"/>
    </source>
</evidence>
<organism evidence="12 13">
    <name type="scientific">Gryllus longicercus</name>
    <dbReference type="NCBI Taxonomy" id="2509291"/>
    <lineage>
        <taxon>Eukaryota</taxon>
        <taxon>Metazoa</taxon>
        <taxon>Ecdysozoa</taxon>
        <taxon>Arthropoda</taxon>
        <taxon>Hexapoda</taxon>
        <taxon>Insecta</taxon>
        <taxon>Pterygota</taxon>
        <taxon>Neoptera</taxon>
        <taxon>Polyneoptera</taxon>
        <taxon>Orthoptera</taxon>
        <taxon>Ensifera</taxon>
        <taxon>Gryllidea</taxon>
        <taxon>Grylloidea</taxon>
        <taxon>Gryllidae</taxon>
        <taxon>Gryllinae</taxon>
        <taxon>Gryllus</taxon>
    </lineage>
</organism>
<dbReference type="GO" id="GO:0043565">
    <property type="term" value="F:sequence-specific DNA binding"/>
    <property type="evidence" value="ECO:0007669"/>
    <property type="project" value="InterPro"/>
</dbReference>
<comment type="subcellular location">
    <subcellularLocation>
        <location evidence="1">Nucleus</location>
    </subcellularLocation>
</comment>
<proteinExistence type="predicted"/>
<dbReference type="GO" id="GO:0005634">
    <property type="term" value="C:nucleus"/>
    <property type="evidence" value="ECO:0007669"/>
    <property type="project" value="UniProtKB-SubCell"/>
</dbReference>
<dbReference type="EMBL" id="JAZDUA010000009">
    <property type="protein sequence ID" value="KAK7873795.1"/>
    <property type="molecule type" value="Genomic_DNA"/>
</dbReference>
<evidence type="ECO:0000256" key="1">
    <source>
        <dbReference type="ARBA" id="ARBA00004123"/>
    </source>
</evidence>
<keyword evidence="7" id="KW-0804">Transcription</keyword>
<gene>
    <name evidence="12" type="ORF">R5R35_005780</name>
</gene>
<evidence type="ECO:0000256" key="6">
    <source>
        <dbReference type="ARBA" id="ARBA00023125"/>
    </source>
</evidence>
<dbReference type="PROSITE" id="PS00031">
    <property type="entry name" value="NUCLEAR_REC_DBD_1"/>
    <property type="match status" value="1"/>
</dbReference>
<dbReference type="InterPro" id="IPR050200">
    <property type="entry name" value="Nuclear_hormone_rcpt_NR3"/>
</dbReference>
<keyword evidence="2" id="KW-0479">Metal-binding</keyword>
<evidence type="ECO:0000313" key="12">
    <source>
        <dbReference type="EMBL" id="KAK7873795.1"/>
    </source>
</evidence>
<dbReference type="InterPro" id="IPR001628">
    <property type="entry name" value="Znf_hrmn_rcpt"/>
</dbReference>
<reference evidence="12 13" key="1">
    <citation type="submission" date="2024-03" db="EMBL/GenBank/DDBJ databases">
        <title>The genome assembly and annotation of the cricket Gryllus longicercus Weissman &amp; Gray.</title>
        <authorList>
            <person name="Szrajer S."/>
            <person name="Gray D."/>
            <person name="Ylla G."/>
        </authorList>
    </citation>
    <scope>NUCLEOTIDE SEQUENCE [LARGE SCALE GENOMIC DNA]</scope>
    <source>
        <strain evidence="12">DAG 2021-001</strain>
        <tissue evidence="12">Whole body minus gut</tissue>
    </source>
</reference>
<evidence type="ECO:0000256" key="10">
    <source>
        <dbReference type="SAM" id="MobiDB-lite"/>
    </source>
</evidence>
<feature type="compositionally biased region" description="Basic and acidic residues" evidence="10">
    <location>
        <begin position="189"/>
        <end position="198"/>
    </location>
</feature>
<dbReference type="Pfam" id="PF00105">
    <property type="entry name" value="zf-C4"/>
    <property type="match status" value="1"/>
</dbReference>
<evidence type="ECO:0000256" key="7">
    <source>
        <dbReference type="ARBA" id="ARBA00023163"/>
    </source>
</evidence>
<dbReference type="GO" id="GO:0003700">
    <property type="term" value="F:DNA-binding transcription factor activity"/>
    <property type="evidence" value="ECO:0007669"/>
    <property type="project" value="InterPro"/>
</dbReference>
<keyword evidence="3" id="KW-0863">Zinc-finger</keyword>